<feature type="transmembrane region" description="Helical" evidence="5">
    <location>
        <begin position="83"/>
        <end position="106"/>
    </location>
</feature>
<comment type="caution">
    <text evidence="7">The sequence shown here is derived from an EMBL/GenBank/DDBJ whole genome shotgun (WGS) entry which is preliminary data.</text>
</comment>
<feature type="transmembrane region" description="Helical" evidence="5">
    <location>
        <begin position="142"/>
        <end position="162"/>
    </location>
</feature>
<feature type="transmembrane region" description="Helical" evidence="5">
    <location>
        <begin position="229"/>
        <end position="249"/>
    </location>
</feature>
<name>A0A017TJN6_9BACT</name>
<keyword evidence="8" id="KW-1185">Reference proteome</keyword>
<sequence length="420" mass="45107">MNAEGATAAKLSTYQRWLFFFLGVAGFFEGYDMFALSQLLPTIRGEMGLAAASEGMLIGFINLGGILAYGLVRRADLWGRRRVLTVTILGYTLCSLITGLAPDIWVFAGAQLMARLFLLAEWAIGIVYAAEEFPAERRGMVIGVLNGLSGLGAVVCAGIAAPVVASPLGWRGVYVIGTVPLLLMVIARRSLRETQRFSDRLAQAQLTKEPLLPGSVTQLLRPPWRNRTLFLGLIWWLTYACVANAITFWKEHAIQERGYKDGEVGLYISIAAVAAIPLTLASGKLLDRMGRRGGAVVIFGSLVVGVLGCYTIEPRALVLVCLVFGITGVTAVGTVLSAYNAELFPTDLRGDAFGLSNNLIGRTAMVVSPFVAGHMAERIGWGKTVAATTVLPLVAMVLLLLAMPETRGRELEETSAQPVS</sequence>
<feature type="transmembrane region" description="Helical" evidence="5">
    <location>
        <begin position="112"/>
        <end position="130"/>
    </location>
</feature>
<dbReference type="eggNOG" id="COG2814">
    <property type="taxonomic scope" value="Bacteria"/>
</dbReference>
<gene>
    <name evidence="7" type="ORF">CAP_2727</name>
</gene>
<feature type="transmembrane region" description="Helical" evidence="5">
    <location>
        <begin position="293"/>
        <end position="310"/>
    </location>
</feature>
<protein>
    <recommendedName>
        <fullName evidence="6">Major facilitator superfamily (MFS) profile domain-containing protein</fullName>
    </recommendedName>
</protein>
<feature type="transmembrane region" description="Helical" evidence="5">
    <location>
        <begin position="168"/>
        <end position="187"/>
    </location>
</feature>
<dbReference type="GO" id="GO:0046943">
    <property type="term" value="F:carboxylic acid transmembrane transporter activity"/>
    <property type="evidence" value="ECO:0007669"/>
    <property type="project" value="TreeGrafter"/>
</dbReference>
<dbReference type="InterPro" id="IPR020846">
    <property type="entry name" value="MFS_dom"/>
</dbReference>
<organism evidence="7 8">
    <name type="scientific">Chondromyces apiculatus DSM 436</name>
    <dbReference type="NCBI Taxonomy" id="1192034"/>
    <lineage>
        <taxon>Bacteria</taxon>
        <taxon>Pseudomonadati</taxon>
        <taxon>Myxococcota</taxon>
        <taxon>Polyangia</taxon>
        <taxon>Polyangiales</taxon>
        <taxon>Polyangiaceae</taxon>
        <taxon>Chondromyces</taxon>
    </lineage>
</organism>
<evidence type="ECO:0000256" key="2">
    <source>
        <dbReference type="ARBA" id="ARBA00022692"/>
    </source>
</evidence>
<feature type="transmembrane region" description="Helical" evidence="5">
    <location>
        <begin position="48"/>
        <end position="71"/>
    </location>
</feature>
<dbReference type="OrthoDB" id="9814026at2"/>
<feature type="transmembrane region" description="Helical" evidence="5">
    <location>
        <begin position="316"/>
        <end position="339"/>
    </location>
</feature>
<dbReference type="InterPro" id="IPR011701">
    <property type="entry name" value="MFS"/>
</dbReference>
<dbReference type="STRING" id="1192034.CAP_2727"/>
<feature type="domain" description="Major facilitator superfamily (MFS) profile" evidence="6">
    <location>
        <begin position="18"/>
        <end position="407"/>
    </location>
</feature>
<evidence type="ECO:0000256" key="1">
    <source>
        <dbReference type="ARBA" id="ARBA00004141"/>
    </source>
</evidence>
<dbReference type="PANTHER" id="PTHR23508:SF10">
    <property type="entry name" value="CARBOXYLIC ACID TRANSPORTER PROTEIN HOMOLOG"/>
    <property type="match status" value="1"/>
</dbReference>
<accession>A0A017TJN6</accession>
<dbReference type="SUPFAM" id="SSF103473">
    <property type="entry name" value="MFS general substrate transporter"/>
    <property type="match status" value="1"/>
</dbReference>
<feature type="transmembrane region" description="Helical" evidence="5">
    <location>
        <begin position="264"/>
        <end position="281"/>
    </location>
</feature>
<dbReference type="RefSeq" id="WP_044235112.1">
    <property type="nucleotide sequence ID" value="NZ_ASRX01000002.1"/>
</dbReference>
<keyword evidence="3 5" id="KW-1133">Transmembrane helix</keyword>
<evidence type="ECO:0000313" key="8">
    <source>
        <dbReference type="Proteomes" id="UP000019678"/>
    </source>
</evidence>
<feature type="transmembrane region" description="Helical" evidence="5">
    <location>
        <begin position="17"/>
        <end position="36"/>
    </location>
</feature>
<dbReference type="Pfam" id="PF07690">
    <property type="entry name" value="MFS_1"/>
    <property type="match status" value="1"/>
</dbReference>
<proteinExistence type="predicted"/>
<dbReference type="Gene3D" id="1.20.1250.20">
    <property type="entry name" value="MFS general substrate transporter like domains"/>
    <property type="match status" value="2"/>
</dbReference>
<dbReference type="GO" id="GO:0005886">
    <property type="term" value="C:plasma membrane"/>
    <property type="evidence" value="ECO:0007669"/>
    <property type="project" value="TreeGrafter"/>
</dbReference>
<dbReference type="AlphaFoldDB" id="A0A017TJN6"/>
<reference evidence="7 8" key="1">
    <citation type="submission" date="2013-05" db="EMBL/GenBank/DDBJ databases">
        <title>Genome assembly of Chondromyces apiculatus DSM 436.</title>
        <authorList>
            <person name="Sharma G."/>
            <person name="Khatri I."/>
            <person name="Kaur C."/>
            <person name="Mayilraj S."/>
            <person name="Subramanian S."/>
        </authorList>
    </citation>
    <scope>NUCLEOTIDE SEQUENCE [LARGE SCALE GENOMIC DNA]</scope>
    <source>
        <strain evidence="7 8">DSM 436</strain>
    </source>
</reference>
<evidence type="ECO:0000259" key="6">
    <source>
        <dbReference type="PROSITE" id="PS50850"/>
    </source>
</evidence>
<evidence type="ECO:0000256" key="3">
    <source>
        <dbReference type="ARBA" id="ARBA00022989"/>
    </source>
</evidence>
<keyword evidence="2 5" id="KW-0812">Transmembrane</keyword>
<dbReference type="InterPro" id="IPR036259">
    <property type="entry name" value="MFS_trans_sf"/>
</dbReference>
<feature type="transmembrane region" description="Helical" evidence="5">
    <location>
        <begin position="384"/>
        <end position="403"/>
    </location>
</feature>
<dbReference type="PROSITE" id="PS50850">
    <property type="entry name" value="MFS"/>
    <property type="match status" value="1"/>
</dbReference>
<dbReference type="EMBL" id="ASRX01000002">
    <property type="protein sequence ID" value="EYF08866.1"/>
    <property type="molecule type" value="Genomic_DNA"/>
</dbReference>
<dbReference type="Proteomes" id="UP000019678">
    <property type="component" value="Unassembled WGS sequence"/>
</dbReference>
<evidence type="ECO:0000256" key="5">
    <source>
        <dbReference type="SAM" id="Phobius"/>
    </source>
</evidence>
<evidence type="ECO:0000313" key="7">
    <source>
        <dbReference type="EMBL" id="EYF08866.1"/>
    </source>
</evidence>
<dbReference type="PANTHER" id="PTHR23508">
    <property type="entry name" value="CARBOXYLIC ACID TRANSPORTER PROTEIN HOMOLOG"/>
    <property type="match status" value="1"/>
</dbReference>
<evidence type="ECO:0000256" key="4">
    <source>
        <dbReference type="ARBA" id="ARBA00023136"/>
    </source>
</evidence>
<keyword evidence="4 5" id="KW-0472">Membrane</keyword>
<comment type="subcellular location">
    <subcellularLocation>
        <location evidence="1">Membrane</location>
        <topology evidence="1">Multi-pass membrane protein</topology>
    </subcellularLocation>
</comment>